<evidence type="ECO:0000256" key="2">
    <source>
        <dbReference type="SAM" id="SignalP"/>
    </source>
</evidence>
<feature type="signal peptide" evidence="2">
    <location>
        <begin position="1"/>
        <end position="23"/>
    </location>
</feature>
<feature type="region of interest" description="Disordered" evidence="1">
    <location>
        <begin position="517"/>
        <end position="539"/>
    </location>
</feature>
<feature type="region of interest" description="Disordered" evidence="1">
    <location>
        <begin position="486"/>
        <end position="505"/>
    </location>
</feature>
<dbReference type="HOGENOM" id="CLU_384022_0_0_1"/>
<keyword evidence="2" id="KW-0732">Signal</keyword>
<feature type="compositionally biased region" description="Low complexity" evidence="1">
    <location>
        <begin position="557"/>
        <end position="580"/>
    </location>
</feature>
<name>S8A1M7_DACHA</name>
<dbReference type="EMBL" id="AQGS01001233">
    <property type="protein sequence ID" value="EPS35061.1"/>
    <property type="molecule type" value="Genomic_DNA"/>
</dbReference>
<keyword evidence="4" id="KW-1185">Reference proteome</keyword>
<feature type="region of interest" description="Disordered" evidence="1">
    <location>
        <begin position="231"/>
        <end position="322"/>
    </location>
</feature>
<feature type="region of interest" description="Disordered" evidence="1">
    <location>
        <begin position="557"/>
        <end position="582"/>
    </location>
</feature>
<reference evidence="3 4" key="1">
    <citation type="journal article" date="2013" name="PLoS Genet.">
        <title>Genomic mechanisms accounting for the adaptation to parasitism in nematode-trapping fungi.</title>
        <authorList>
            <person name="Meerupati T."/>
            <person name="Andersson K.M."/>
            <person name="Friman E."/>
            <person name="Kumar D."/>
            <person name="Tunlid A."/>
            <person name="Ahren D."/>
        </authorList>
    </citation>
    <scope>NUCLEOTIDE SEQUENCE [LARGE SCALE GENOMIC DNA]</scope>
    <source>
        <strain evidence="3 4">CBS 200.50</strain>
    </source>
</reference>
<feature type="region of interest" description="Disordered" evidence="1">
    <location>
        <begin position="394"/>
        <end position="416"/>
    </location>
</feature>
<dbReference type="Proteomes" id="UP000015100">
    <property type="component" value="Unassembled WGS sequence"/>
</dbReference>
<reference evidence="4" key="2">
    <citation type="submission" date="2013-04" db="EMBL/GenBank/DDBJ databases">
        <title>Genomic mechanisms accounting for the adaptation to parasitism in nematode-trapping fungi.</title>
        <authorList>
            <person name="Ahren D.G."/>
        </authorList>
    </citation>
    <scope>NUCLEOTIDE SEQUENCE [LARGE SCALE GENOMIC DNA]</scope>
    <source>
        <strain evidence="4">CBS 200.50</strain>
    </source>
</reference>
<accession>S8A1M7</accession>
<dbReference type="OrthoDB" id="10621862at2759"/>
<feature type="compositionally biased region" description="Polar residues" evidence="1">
    <location>
        <begin position="654"/>
        <end position="663"/>
    </location>
</feature>
<evidence type="ECO:0000313" key="4">
    <source>
        <dbReference type="Proteomes" id="UP000015100"/>
    </source>
</evidence>
<comment type="caution">
    <text evidence="3">The sequence shown here is derived from an EMBL/GenBank/DDBJ whole genome shotgun (WGS) entry which is preliminary data.</text>
</comment>
<feature type="compositionally biased region" description="Acidic residues" evidence="1">
    <location>
        <begin position="300"/>
        <end position="319"/>
    </location>
</feature>
<dbReference type="AlphaFoldDB" id="S8A1M7"/>
<feature type="region of interest" description="Disordered" evidence="1">
    <location>
        <begin position="652"/>
        <end position="674"/>
    </location>
</feature>
<feature type="chain" id="PRO_5004548208" evidence="2">
    <location>
        <begin position="24"/>
        <end position="720"/>
    </location>
</feature>
<evidence type="ECO:0000313" key="3">
    <source>
        <dbReference type="EMBL" id="EPS35061.1"/>
    </source>
</evidence>
<proteinExistence type="predicted"/>
<sequence>MTRSRHSKLILLLGVVSLTSVTALPQYGGSQDGGDAAGDMSLEESDAYEGIILAPGFPQGQFPQTNLDAQALGLGGAVDGSQGFSPGDFEDYYSETDQATQRIDSEYSDYDVEDYSQDPRGQTRMMEEVLEADEENVPTEIYDAATDAGDYEGDYEQVSEGYEIDPNEFIEEMDPNPPTWDMAPESIPYPQANEQLVNDFITETTVQDEVLPESAISPQIQVEEDVQIQEVQPNAQAQGRPDWVEPKQPKPRLLPSSSRKTYQVPARNRAPLGPGEGYIDPAPLDPTRYHGYYEPFDQPGDIDPDFDSDGSELPPEDLEERQRTEAWITSQNGYEPGAAPHNEYDAEGNMQILANKPMGIEEPPYDKVAGRREKLRDIAQKKWDKAERARELGEPNTFGMDRPRRAGPRTGTRTIPYNANERKRPVRSKLRNFDEYLRNIGANSNAPVDLGSFPSVYNYPEFTFDSFPKDYTAEAILSEFDRQFRSTPYAGPRYGRTNRSSNPASAIRNRVGNRLVAQPSANQGGPRGPVASRQSANQDELTPAEIENLFALQDQQAQAIQASTRPQNQGGQQSLNQGTQYSTPDNALLGLADEAFQGYPDFNFMGGYGAMPNTGGLLDAWDTGLNPGPQENNIGNAPYDGDLDALQFPALKKQSPTRQSRQPGRQARGGPNPYQMLPNDVMDWLMDHGLPVTRGDAFIPIEELRMNMVEALAQMGELYM</sequence>
<protein>
    <submittedName>
        <fullName evidence="3">Uncharacterized protein</fullName>
    </submittedName>
</protein>
<organism evidence="3 4">
    <name type="scientific">Dactylellina haptotyla (strain CBS 200.50)</name>
    <name type="common">Nematode-trapping fungus</name>
    <name type="synonym">Monacrosporium haptotylum</name>
    <dbReference type="NCBI Taxonomy" id="1284197"/>
    <lineage>
        <taxon>Eukaryota</taxon>
        <taxon>Fungi</taxon>
        <taxon>Dikarya</taxon>
        <taxon>Ascomycota</taxon>
        <taxon>Pezizomycotina</taxon>
        <taxon>Orbiliomycetes</taxon>
        <taxon>Orbiliales</taxon>
        <taxon>Orbiliaceae</taxon>
        <taxon>Dactylellina</taxon>
    </lineage>
</organism>
<evidence type="ECO:0000256" key="1">
    <source>
        <dbReference type="SAM" id="MobiDB-lite"/>
    </source>
</evidence>
<gene>
    <name evidence="3" type="ORF">H072_11590</name>
</gene>